<dbReference type="InterPro" id="IPR003594">
    <property type="entry name" value="HATPase_dom"/>
</dbReference>
<evidence type="ECO:0000259" key="7">
    <source>
        <dbReference type="PROSITE" id="PS50112"/>
    </source>
</evidence>
<feature type="domain" description="PAC" evidence="8">
    <location>
        <begin position="399"/>
        <end position="451"/>
    </location>
</feature>
<dbReference type="InterPro" id="IPR004358">
    <property type="entry name" value="Sig_transdc_His_kin-like_C"/>
</dbReference>
<dbReference type="InterPro" id="IPR000700">
    <property type="entry name" value="PAS-assoc_C"/>
</dbReference>
<dbReference type="PRINTS" id="PR00344">
    <property type="entry name" value="BCTRLSENSOR"/>
</dbReference>
<evidence type="ECO:0000313" key="9">
    <source>
        <dbReference type="EMBL" id="WZJ23051.1"/>
    </source>
</evidence>
<dbReference type="SMART" id="SM00388">
    <property type="entry name" value="HisKA"/>
    <property type="match status" value="1"/>
</dbReference>
<evidence type="ECO:0000256" key="3">
    <source>
        <dbReference type="ARBA" id="ARBA00022553"/>
    </source>
</evidence>
<dbReference type="CDD" id="cd16922">
    <property type="entry name" value="HATPase_EvgS-ArcB-TorS-like"/>
    <property type="match status" value="1"/>
</dbReference>
<dbReference type="InterPro" id="IPR035965">
    <property type="entry name" value="PAS-like_dom_sf"/>
</dbReference>
<dbReference type="Pfam" id="PF13426">
    <property type="entry name" value="PAS_9"/>
    <property type="match status" value="1"/>
</dbReference>
<dbReference type="PROSITE" id="PS50113">
    <property type="entry name" value="PAC"/>
    <property type="match status" value="1"/>
</dbReference>
<organism evidence="9 10">
    <name type="scientific">Azonexus hydrophilus</name>
    <dbReference type="NCBI Taxonomy" id="418702"/>
    <lineage>
        <taxon>Bacteria</taxon>
        <taxon>Pseudomonadati</taxon>
        <taxon>Pseudomonadota</taxon>
        <taxon>Betaproteobacteria</taxon>
        <taxon>Rhodocyclales</taxon>
        <taxon>Azonexaceae</taxon>
        <taxon>Azonexus</taxon>
    </lineage>
</organism>
<protein>
    <recommendedName>
        <fullName evidence="2">histidine kinase</fullName>
        <ecNumber evidence="2">2.7.13.3</ecNumber>
    </recommendedName>
</protein>
<dbReference type="Gene3D" id="3.30.565.10">
    <property type="entry name" value="Histidine kinase-like ATPase, C-terminal domain"/>
    <property type="match status" value="1"/>
</dbReference>
<dbReference type="CDD" id="cd00082">
    <property type="entry name" value="HisKA"/>
    <property type="match status" value="1"/>
</dbReference>
<dbReference type="InterPro" id="IPR003661">
    <property type="entry name" value="HisK_dim/P_dom"/>
</dbReference>
<dbReference type="Gene3D" id="3.30.450.20">
    <property type="entry name" value="PAS domain"/>
    <property type="match status" value="3"/>
</dbReference>
<gene>
    <name evidence="9" type="ORF">AADV58_07855</name>
</gene>
<dbReference type="Pfam" id="PF00512">
    <property type="entry name" value="HisKA"/>
    <property type="match status" value="1"/>
</dbReference>
<dbReference type="Proteomes" id="UP001479520">
    <property type="component" value="Chromosome"/>
</dbReference>
<evidence type="ECO:0000256" key="1">
    <source>
        <dbReference type="ARBA" id="ARBA00000085"/>
    </source>
</evidence>
<dbReference type="GO" id="GO:0005524">
    <property type="term" value="F:ATP binding"/>
    <property type="evidence" value="ECO:0007669"/>
    <property type="project" value="UniProtKB-KW"/>
</dbReference>
<evidence type="ECO:0000256" key="5">
    <source>
        <dbReference type="ARBA" id="ARBA00022777"/>
    </source>
</evidence>
<keyword evidence="9" id="KW-0547">Nucleotide-binding</keyword>
<dbReference type="PROSITE" id="PS50109">
    <property type="entry name" value="HIS_KIN"/>
    <property type="match status" value="1"/>
</dbReference>
<keyword evidence="10" id="KW-1185">Reference proteome</keyword>
<dbReference type="Pfam" id="PF02518">
    <property type="entry name" value="HATPase_c"/>
    <property type="match status" value="1"/>
</dbReference>
<dbReference type="CDD" id="cd12915">
    <property type="entry name" value="PDC2_DGC_like"/>
    <property type="match status" value="1"/>
</dbReference>
<evidence type="ECO:0000256" key="2">
    <source>
        <dbReference type="ARBA" id="ARBA00012438"/>
    </source>
</evidence>
<reference evidence="9 10" key="1">
    <citation type="submission" date="2024-04" db="EMBL/GenBank/DDBJ databases">
        <title>Dissimilatory iodate-reducing microorganisms contribute to the enrichment of iodine in groundwater.</title>
        <authorList>
            <person name="Jiang Z."/>
        </authorList>
    </citation>
    <scope>NUCLEOTIDE SEQUENCE [LARGE SCALE GENOMIC DNA]</scope>
    <source>
        <strain evidence="9 10">NCP973</strain>
    </source>
</reference>
<comment type="catalytic activity">
    <reaction evidence="1">
        <text>ATP + protein L-histidine = ADP + protein N-phospho-L-histidine.</text>
        <dbReference type="EC" id="2.7.13.3"/>
    </reaction>
</comment>
<evidence type="ECO:0000259" key="6">
    <source>
        <dbReference type="PROSITE" id="PS50109"/>
    </source>
</evidence>
<proteinExistence type="predicted"/>
<dbReference type="SMART" id="SM00091">
    <property type="entry name" value="PAS"/>
    <property type="match status" value="1"/>
</dbReference>
<dbReference type="NCBIfam" id="TIGR00229">
    <property type="entry name" value="sensory_box"/>
    <property type="match status" value="1"/>
</dbReference>
<dbReference type="InterPro" id="IPR000014">
    <property type="entry name" value="PAS"/>
</dbReference>
<feature type="domain" description="PAS" evidence="7">
    <location>
        <begin position="326"/>
        <end position="372"/>
    </location>
</feature>
<evidence type="ECO:0000256" key="4">
    <source>
        <dbReference type="ARBA" id="ARBA00022679"/>
    </source>
</evidence>
<keyword evidence="5" id="KW-0418">Kinase</keyword>
<name>A0ABZ2XKA9_9RHOO</name>
<keyword evidence="9" id="KW-0067">ATP-binding</keyword>
<dbReference type="InterPro" id="IPR036097">
    <property type="entry name" value="HisK_dim/P_sf"/>
</dbReference>
<accession>A0ABZ2XKA9</accession>
<dbReference type="SMART" id="SM00387">
    <property type="entry name" value="HATPase_c"/>
    <property type="match status" value="1"/>
</dbReference>
<evidence type="ECO:0000313" key="10">
    <source>
        <dbReference type="Proteomes" id="UP001479520"/>
    </source>
</evidence>
<feature type="domain" description="Histidine kinase" evidence="6">
    <location>
        <begin position="469"/>
        <end position="685"/>
    </location>
</feature>
<dbReference type="PROSITE" id="PS50112">
    <property type="entry name" value="PAS"/>
    <property type="match status" value="1"/>
</dbReference>
<dbReference type="InterPro" id="IPR036890">
    <property type="entry name" value="HATPase_C_sf"/>
</dbReference>
<dbReference type="InterPro" id="IPR001610">
    <property type="entry name" value="PAC"/>
</dbReference>
<sequence length="686" mass="75529">MSIHRRSALFVVLSLLIAGWLGAYAFTLWRLRTAALDNGIEAAVTHARNFEKHLTQTFEMIELAAVGLAPGQSTDSVSTRFSEQMNDALRKTPHLRSLSLINEQGQILASTSPGNVGGKVALRGFFPMISDDSLIMHIGSLWQGRDLADGIAETPLADKLRNNGPAFVPVLRRIDNGKHRHWIVAALNPEYFTLYFSQLLPSEEGHAQILRHDGLLLLSSNPQDLPGHAGAAGQVTEWLARQESGSLRQTLPDGNPVLSAYRASSRFPTLVAVHLSQNTILERWRSEARRISLVVLPILFALSGAAFLVWLRQRRLEERERELSSQRKLAASVFAATNNGVFLTTPQGDIIAVNPAFERITGYRASEVLGRNPRLLASGRHDKAFYRRMWESIQSVGHWDGEIINKRKDGTLFHGIVNINAVLDDHGQLKHYVGVTVDITERKEYESQLLLAKERAEAASLAKTTFLATISHELRTPMNGVLGMTEVLLRSPLDERQRRQLGIVRDSAVSLLDILNQILDYSKIEAHNLQLEHLPLDLNNLIRDLSALFAPAAEAKGVHLHVLPHAPLPEGLFGDPLRLRQILTNLLSNAVKFTRAGEITVDAAVSDGQLRVRVSDTGIGIAADKQQQIFEAFTQADGSHTREYGGTGLGLSISRRLAEAMGGSLTVDSTPGQGSRFTLSIPAHFS</sequence>
<dbReference type="EC" id="2.7.13.3" evidence="2"/>
<dbReference type="SMART" id="SM00086">
    <property type="entry name" value="PAC"/>
    <property type="match status" value="1"/>
</dbReference>
<dbReference type="PANTHER" id="PTHR43047">
    <property type="entry name" value="TWO-COMPONENT HISTIDINE PROTEIN KINASE"/>
    <property type="match status" value="1"/>
</dbReference>
<keyword evidence="4" id="KW-0808">Transferase</keyword>
<evidence type="ECO:0000259" key="8">
    <source>
        <dbReference type="PROSITE" id="PS50113"/>
    </source>
</evidence>
<dbReference type="EMBL" id="CP151406">
    <property type="protein sequence ID" value="WZJ23051.1"/>
    <property type="molecule type" value="Genomic_DNA"/>
</dbReference>
<dbReference type="RefSeq" id="WP_341744488.1">
    <property type="nucleotide sequence ID" value="NZ_CP151406.1"/>
</dbReference>
<dbReference type="InterPro" id="IPR005467">
    <property type="entry name" value="His_kinase_dom"/>
</dbReference>
<dbReference type="SUPFAM" id="SSF55785">
    <property type="entry name" value="PYP-like sensor domain (PAS domain)"/>
    <property type="match status" value="1"/>
</dbReference>
<dbReference type="CDD" id="cd00130">
    <property type="entry name" value="PAS"/>
    <property type="match status" value="1"/>
</dbReference>
<dbReference type="Gene3D" id="1.10.287.130">
    <property type="match status" value="1"/>
</dbReference>
<dbReference type="SUPFAM" id="SSF55874">
    <property type="entry name" value="ATPase domain of HSP90 chaperone/DNA topoisomerase II/histidine kinase"/>
    <property type="match status" value="1"/>
</dbReference>
<keyword evidence="3" id="KW-0597">Phosphoprotein</keyword>
<dbReference type="PANTHER" id="PTHR43047:SF64">
    <property type="entry name" value="HISTIDINE KINASE CONTAINING CHEY-HOMOLOGOUS RECEIVER DOMAIN AND PAS DOMAIN-RELATED"/>
    <property type="match status" value="1"/>
</dbReference>
<dbReference type="SUPFAM" id="SSF47384">
    <property type="entry name" value="Homodimeric domain of signal transducing histidine kinase"/>
    <property type="match status" value="1"/>
</dbReference>